<reference evidence="2 3" key="1">
    <citation type="journal article" date="2015" name="Genome Announc.">
        <title>Draft Genome Sequence and Gene Annotation of the Entomopathogenic Fungus Verticillium hemipterigenum.</title>
        <authorList>
            <person name="Horn F."/>
            <person name="Habel A."/>
            <person name="Scharf D.H."/>
            <person name="Dworschak J."/>
            <person name="Brakhage A.A."/>
            <person name="Guthke R."/>
            <person name="Hertweck C."/>
            <person name="Linde J."/>
        </authorList>
    </citation>
    <scope>NUCLEOTIDE SEQUENCE [LARGE SCALE GENOMIC DNA]</scope>
</reference>
<feature type="compositionally biased region" description="Polar residues" evidence="1">
    <location>
        <begin position="17"/>
        <end position="42"/>
    </location>
</feature>
<evidence type="ECO:0000313" key="2">
    <source>
        <dbReference type="EMBL" id="CEJ87390.1"/>
    </source>
</evidence>
<evidence type="ECO:0000313" key="3">
    <source>
        <dbReference type="Proteomes" id="UP000039046"/>
    </source>
</evidence>
<gene>
    <name evidence="2" type="ORF">VHEMI04399</name>
</gene>
<dbReference type="AlphaFoldDB" id="A0A0A1TG66"/>
<keyword evidence="3" id="KW-1185">Reference proteome</keyword>
<dbReference type="EMBL" id="CDHN01000002">
    <property type="protein sequence ID" value="CEJ87390.1"/>
    <property type="molecule type" value="Genomic_DNA"/>
</dbReference>
<feature type="region of interest" description="Disordered" evidence="1">
    <location>
        <begin position="1"/>
        <end position="71"/>
    </location>
</feature>
<accession>A0A0A1TG66</accession>
<dbReference type="Proteomes" id="UP000039046">
    <property type="component" value="Unassembled WGS sequence"/>
</dbReference>
<proteinExistence type="predicted"/>
<feature type="compositionally biased region" description="Low complexity" evidence="1">
    <location>
        <begin position="57"/>
        <end position="71"/>
    </location>
</feature>
<name>A0A0A1TG66_9HYPO</name>
<dbReference type="HOGENOM" id="CLU_1897659_0_0_1"/>
<organism evidence="2 3">
    <name type="scientific">[Torrubiella] hemipterigena</name>
    <dbReference type="NCBI Taxonomy" id="1531966"/>
    <lineage>
        <taxon>Eukaryota</taxon>
        <taxon>Fungi</taxon>
        <taxon>Dikarya</taxon>
        <taxon>Ascomycota</taxon>
        <taxon>Pezizomycotina</taxon>
        <taxon>Sordariomycetes</taxon>
        <taxon>Hypocreomycetidae</taxon>
        <taxon>Hypocreales</taxon>
        <taxon>Clavicipitaceae</taxon>
        <taxon>Clavicipitaceae incertae sedis</taxon>
        <taxon>'Torrubiella' clade</taxon>
    </lineage>
</organism>
<protein>
    <submittedName>
        <fullName evidence="2">Uncharacterized protein</fullName>
    </submittedName>
</protein>
<sequence length="134" mass="14340">MGKHKFWPFKRPEAKQTPKTLPNLLSPSTPDGATSSRSSDSAIESVRTVPGTSDNPAPTIRNTTTETATPTALLKKTANSTTAALASPVTAENDAPLADSLWDHAYDTLKVSHGELIEAYEDLLSKSLYQDTPS</sequence>
<evidence type="ECO:0000256" key="1">
    <source>
        <dbReference type="SAM" id="MobiDB-lite"/>
    </source>
</evidence>